<dbReference type="Proteomes" id="UP001595075">
    <property type="component" value="Unassembled WGS sequence"/>
</dbReference>
<name>A0ABR4CPF4_9HELO</name>
<evidence type="ECO:0008006" key="3">
    <source>
        <dbReference type="Google" id="ProtNLM"/>
    </source>
</evidence>
<proteinExistence type="predicted"/>
<keyword evidence="2" id="KW-1185">Reference proteome</keyword>
<dbReference type="PANTHER" id="PTHR47381:SF3">
    <property type="entry name" value="ALPHA_BETA-HYDROLASES SUPERFAMILY PROTEIN"/>
    <property type="match status" value="1"/>
</dbReference>
<sequence length="391" mass="42488">MATTNPLADTNKTHKPVSTKSFCIAGIDTDIFGLEELSSASKSVSCLWLLHPRLQAKEIMAAVAASCINDWNQRPAADRAVGLIAVAFDQRNHGGRKVHDLANQAWREGNATHAQDMFSIYHGTALDTSLLIDHIGSYIFLGPNDPTVTQHLVMGISLGGHAAWQVLFNEPRVTAGVVIIGCPDYMKKPALVTIRLLLSYHLSYLSHSSTFSRFIFKYSLTPPKDVMTDRARLSKLSDYTTSSPPGSNFLGSPSFPLSLIAALEKSDPRALLFSTSSIPSTSDLTTSERARLSSLLKSSIANKSVLVCSGGADKLVPYSSSAPFLAFLKEATDQETGWWKEDGCMVDDRVYEGVGHAYSEGMAKDTVAFVRKVLEREVETRGSNGKEGARL</sequence>
<organism evidence="1 2">
    <name type="scientific">Oculimacula yallundae</name>
    <dbReference type="NCBI Taxonomy" id="86028"/>
    <lineage>
        <taxon>Eukaryota</taxon>
        <taxon>Fungi</taxon>
        <taxon>Dikarya</taxon>
        <taxon>Ascomycota</taxon>
        <taxon>Pezizomycotina</taxon>
        <taxon>Leotiomycetes</taxon>
        <taxon>Helotiales</taxon>
        <taxon>Ploettnerulaceae</taxon>
        <taxon>Oculimacula</taxon>
    </lineage>
</organism>
<dbReference type="Gene3D" id="3.40.50.1820">
    <property type="entry name" value="alpha/beta hydrolase"/>
    <property type="match status" value="1"/>
</dbReference>
<dbReference type="EMBL" id="JAZHXI010000005">
    <property type="protein sequence ID" value="KAL2071637.1"/>
    <property type="molecule type" value="Genomic_DNA"/>
</dbReference>
<reference evidence="1 2" key="1">
    <citation type="journal article" date="2024" name="Commun. Biol.">
        <title>Comparative genomic analysis of thermophilic fungi reveals convergent evolutionary adaptations and gene losses.</title>
        <authorList>
            <person name="Steindorff A.S."/>
            <person name="Aguilar-Pontes M.V."/>
            <person name="Robinson A.J."/>
            <person name="Andreopoulos B."/>
            <person name="LaButti K."/>
            <person name="Kuo A."/>
            <person name="Mondo S."/>
            <person name="Riley R."/>
            <person name="Otillar R."/>
            <person name="Haridas S."/>
            <person name="Lipzen A."/>
            <person name="Grimwood J."/>
            <person name="Schmutz J."/>
            <person name="Clum A."/>
            <person name="Reid I.D."/>
            <person name="Moisan M.C."/>
            <person name="Butler G."/>
            <person name="Nguyen T.T.M."/>
            <person name="Dewar K."/>
            <person name="Conant G."/>
            <person name="Drula E."/>
            <person name="Henrissat B."/>
            <person name="Hansel C."/>
            <person name="Singer S."/>
            <person name="Hutchinson M.I."/>
            <person name="de Vries R.P."/>
            <person name="Natvig D.O."/>
            <person name="Powell A.J."/>
            <person name="Tsang A."/>
            <person name="Grigoriev I.V."/>
        </authorList>
    </citation>
    <scope>NUCLEOTIDE SEQUENCE [LARGE SCALE GENOMIC DNA]</scope>
    <source>
        <strain evidence="1 2">CBS 494.80</strain>
    </source>
</reference>
<dbReference type="PANTHER" id="PTHR47381">
    <property type="entry name" value="ALPHA/BETA-HYDROLASES SUPERFAMILY PROTEIN"/>
    <property type="match status" value="1"/>
</dbReference>
<dbReference type="InterPro" id="IPR029058">
    <property type="entry name" value="AB_hydrolase_fold"/>
</dbReference>
<comment type="caution">
    <text evidence="1">The sequence shown here is derived from an EMBL/GenBank/DDBJ whole genome shotgun (WGS) entry which is preliminary data.</text>
</comment>
<dbReference type="SUPFAM" id="SSF53474">
    <property type="entry name" value="alpha/beta-Hydrolases"/>
    <property type="match status" value="1"/>
</dbReference>
<protein>
    <recommendedName>
        <fullName evidence="3">Alpha/beta-hydrolase</fullName>
    </recommendedName>
</protein>
<evidence type="ECO:0000313" key="1">
    <source>
        <dbReference type="EMBL" id="KAL2071637.1"/>
    </source>
</evidence>
<gene>
    <name evidence="1" type="ORF">VTL71DRAFT_12872</name>
</gene>
<accession>A0ABR4CPF4</accession>
<evidence type="ECO:0000313" key="2">
    <source>
        <dbReference type="Proteomes" id="UP001595075"/>
    </source>
</evidence>